<dbReference type="Proteomes" id="UP000075886">
    <property type="component" value="Unassembled WGS sequence"/>
</dbReference>
<accession>A0A182Q6C5</accession>
<evidence type="ECO:0000313" key="1">
    <source>
        <dbReference type="EnsemblMetazoa" id="AFAF003933-PA"/>
    </source>
</evidence>
<dbReference type="AlphaFoldDB" id="A0A182Q6C5"/>
<reference evidence="2" key="1">
    <citation type="submission" date="2014-01" db="EMBL/GenBank/DDBJ databases">
        <title>The Genome Sequence of Anopheles farauti FAR1 (V2).</title>
        <authorList>
            <consortium name="The Broad Institute Genomics Platform"/>
            <person name="Neafsey D.E."/>
            <person name="Besansky N."/>
            <person name="Howell P."/>
            <person name="Walton C."/>
            <person name="Young S.K."/>
            <person name="Zeng Q."/>
            <person name="Gargeya S."/>
            <person name="Fitzgerald M."/>
            <person name="Haas B."/>
            <person name="Abouelleil A."/>
            <person name="Allen A.W."/>
            <person name="Alvarado L."/>
            <person name="Arachchi H.M."/>
            <person name="Berlin A.M."/>
            <person name="Chapman S.B."/>
            <person name="Gainer-Dewar J."/>
            <person name="Goldberg J."/>
            <person name="Griggs A."/>
            <person name="Gujja S."/>
            <person name="Hansen M."/>
            <person name="Howarth C."/>
            <person name="Imamovic A."/>
            <person name="Ireland A."/>
            <person name="Larimer J."/>
            <person name="McCowan C."/>
            <person name="Murphy C."/>
            <person name="Pearson M."/>
            <person name="Poon T.W."/>
            <person name="Priest M."/>
            <person name="Roberts A."/>
            <person name="Saif S."/>
            <person name="Shea T."/>
            <person name="Sisk P."/>
            <person name="Sykes S."/>
            <person name="Wortman J."/>
            <person name="Nusbaum C."/>
            <person name="Birren B."/>
        </authorList>
    </citation>
    <scope>NUCLEOTIDE SEQUENCE [LARGE SCALE GENOMIC DNA]</scope>
    <source>
        <strain evidence="2">FAR1</strain>
    </source>
</reference>
<evidence type="ECO:0000313" key="2">
    <source>
        <dbReference type="Proteomes" id="UP000075886"/>
    </source>
</evidence>
<keyword evidence="2" id="KW-1185">Reference proteome</keyword>
<sequence>MTMEHKIGMLHGRRRWRLLLQRGRLLLGGLLMLGWLLLLVMVVAGGLLLHGRVVANHWFHTGTGYVTHSATSEQSGGKARVRGAFIVIGCTVGCGTVVAGTNAGMVEVLMGRHYLNGRGAFLIHADWFHRRQDDVCQLLQHRTELCLLARHHQILLELQQCAVPFFQLLDANSQLVPSTLRHTQILQILLRNAKHLVLTTDTKPGRRQARRGGETVRATRFHQRTVQVEIKHVRTTGGTTVRQEIVLPFVSSSGGTRKKSLLTLLLNETNFLPPVVAPEPAGTEAPAAPGDTEDEVAAAAAAAAAARMAAALRVMVDQQIGQRLLHDLGRYELPAGIVHCHRY</sequence>
<reference evidence="1" key="2">
    <citation type="submission" date="2020-05" db="UniProtKB">
        <authorList>
            <consortium name="EnsemblMetazoa"/>
        </authorList>
    </citation>
    <scope>IDENTIFICATION</scope>
    <source>
        <strain evidence="1">FAR1</strain>
    </source>
</reference>
<proteinExistence type="predicted"/>
<organism evidence="1 2">
    <name type="scientific">Anopheles farauti</name>
    <dbReference type="NCBI Taxonomy" id="69004"/>
    <lineage>
        <taxon>Eukaryota</taxon>
        <taxon>Metazoa</taxon>
        <taxon>Ecdysozoa</taxon>
        <taxon>Arthropoda</taxon>
        <taxon>Hexapoda</taxon>
        <taxon>Insecta</taxon>
        <taxon>Pterygota</taxon>
        <taxon>Neoptera</taxon>
        <taxon>Endopterygota</taxon>
        <taxon>Diptera</taxon>
        <taxon>Nematocera</taxon>
        <taxon>Culicoidea</taxon>
        <taxon>Culicidae</taxon>
        <taxon>Anophelinae</taxon>
        <taxon>Anopheles</taxon>
    </lineage>
</organism>
<dbReference type="EnsemblMetazoa" id="AFAF003933-RA">
    <property type="protein sequence ID" value="AFAF003933-PA"/>
    <property type="gene ID" value="AFAF003933"/>
</dbReference>
<dbReference type="EMBL" id="AXCN02000583">
    <property type="status" value="NOT_ANNOTATED_CDS"/>
    <property type="molecule type" value="Genomic_DNA"/>
</dbReference>
<name>A0A182Q6C5_9DIPT</name>
<dbReference type="VEuPathDB" id="VectorBase:AFAF003933"/>
<protein>
    <submittedName>
        <fullName evidence="1">Uncharacterized protein</fullName>
    </submittedName>
</protein>